<sequence length="523" mass="58211">MFLIRRQLVLPKCLKILRLALRDYSSLPDLKNLNVVRTVEKVIDNNTSIFIESPIHVKVQPIDVDDLKAHNKLTMTLYSKGKETSDFQVKQTTKRLEFLNKNTAPDSHDVCLINVPYKLKVQVVATEDASVQLSKLEAEEFLVKTQKGAVKVADLKADNIQIESGSGIIETEGRLQASNIELKTGFDGSVKCNNIMSNTFLVATHAGPISVKSCYSDKSLFTTLKGNITLEHLHRIVKIEIIQKGNLHIQGFSGNLQATLKSGEVFMHASRLTDKSSIFIHEKGKVEFLMPDIVKNLPATNLIADKIKVDKNILKLGRFMDDSHPKRAAKTTSKVAQRPSGLANSEPGVSRKHKKLHKKKEKRRAKHEPQTKPLTSLSKTQTDRHTETPVQETRSTTYAEAASADIPKAELVITSATGYITKDTAAIVEKHLDDAFIATARKQLTTVEGPILMRRPTYYDGSLRLYCENQEAVEWTVRVCSELDLPGVGKLMVTDAKDIPKMASCGIRLPHEYDGDQVLIGIC</sequence>
<evidence type="ECO:0000313" key="3">
    <source>
        <dbReference type="EMBL" id="VVC89098.1"/>
    </source>
</evidence>
<dbReference type="PANTHER" id="PTHR34094:SF1">
    <property type="entry name" value="PROTEIN FAM185A"/>
    <property type="match status" value="1"/>
</dbReference>
<evidence type="ECO:0000259" key="2">
    <source>
        <dbReference type="Pfam" id="PF13349"/>
    </source>
</evidence>
<organism evidence="3 4">
    <name type="scientific">Leptidea sinapis</name>
    <dbReference type="NCBI Taxonomy" id="189913"/>
    <lineage>
        <taxon>Eukaryota</taxon>
        <taxon>Metazoa</taxon>
        <taxon>Ecdysozoa</taxon>
        <taxon>Arthropoda</taxon>
        <taxon>Hexapoda</taxon>
        <taxon>Insecta</taxon>
        <taxon>Pterygota</taxon>
        <taxon>Neoptera</taxon>
        <taxon>Endopterygota</taxon>
        <taxon>Lepidoptera</taxon>
        <taxon>Glossata</taxon>
        <taxon>Ditrysia</taxon>
        <taxon>Papilionoidea</taxon>
        <taxon>Pieridae</taxon>
        <taxon>Dismorphiinae</taxon>
        <taxon>Leptidea</taxon>
    </lineage>
</organism>
<evidence type="ECO:0000313" key="4">
    <source>
        <dbReference type="Proteomes" id="UP000324832"/>
    </source>
</evidence>
<dbReference type="Gene3D" id="2.160.20.120">
    <property type="match status" value="1"/>
</dbReference>
<gene>
    <name evidence="3" type="ORF">LSINAPIS_LOCUS2310</name>
</gene>
<dbReference type="InterPro" id="IPR025164">
    <property type="entry name" value="Toastrack_DUF4097"/>
</dbReference>
<proteinExistence type="predicted"/>
<dbReference type="PANTHER" id="PTHR34094">
    <property type="match status" value="1"/>
</dbReference>
<dbReference type="Proteomes" id="UP000324832">
    <property type="component" value="Unassembled WGS sequence"/>
</dbReference>
<dbReference type="AlphaFoldDB" id="A0A5E4PVZ1"/>
<dbReference type="EMBL" id="FZQP02000449">
    <property type="protein sequence ID" value="VVC89098.1"/>
    <property type="molecule type" value="Genomic_DNA"/>
</dbReference>
<feature type="compositionally biased region" description="Basic residues" evidence="1">
    <location>
        <begin position="350"/>
        <end position="366"/>
    </location>
</feature>
<name>A0A5E4PVZ1_9NEOP</name>
<feature type="compositionally biased region" description="Polar residues" evidence="1">
    <location>
        <begin position="388"/>
        <end position="398"/>
    </location>
</feature>
<protein>
    <recommendedName>
        <fullName evidence="2">DUF4097 domain-containing protein</fullName>
    </recommendedName>
</protein>
<evidence type="ECO:0000256" key="1">
    <source>
        <dbReference type="SAM" id="MobiDB-lite"/>
    </source>
</evidence>
<keyword evidence="4" id="KW-1185">Reference proteome</keyword>
<feature type="region of interest" description="Disordered" evidence="1">
    <location>
        <begin position="324"/>
        <end position="401"/>
    </location>
</feature>
<feature type="domain" description="DUF4097" evidence="2">
    <location>
        <begin position="48"/>
        <end position="180"/>
    </location>
</feature>
<accession>A0A5E4PVZ1</accession>
<dbReference type="Pfam" id="PF13349">
    <property type="entry name" value="DUF4097"/>
    <property type="match status" value="1"/>
</dbReference>
<reference evidence="3 4" key="1">
    <citation type="submission" date="2017-07" db="EMBL/GenBank/DDBJ databases">
        <authorList>
            <person name="Talla V."/>
            <person name="Backstrom N."/>
        </authorList>
    </citation>
    <scope>NUCLEOTIDE SEQUENCE [LARGE SCALE GENOMIC DNA]</scope>
</reference>